<dbReference type="Gene3D" id="1.10.260.40">
    <property type="entry name" value="lambda repressor-like DNA-binding domains"/>
    <property type="match status" value="1"/>
</dbReference>
<feature type="domain" description="HTH cro/C1-type" evidence="1">
    <location>
        <begin position="34"/>
        <end position="82"/>
    </location>
</feature>
<keyword evidence="3" id="KW-1185">Reference proteome</keyword>
<dbReference type="InterPro" id="IPR010982">
    <property type="entry name" value="Lambda_DNA-bd_dom_sf"/>
</dbReference>
<reference evidence="3" key="1">
    <citation type="journal article" date="2019" name="Int. J. Syst. Evol. Microbiol.">
        <title>The Global Catalogue of Microorganisms (GCM) 10K type strain sequencing project: providing services to taxonomists for standard genome sequencing and annotation.</title>
        <authorList>
            <consortium name="The Broad Institute Genomics Platform"/>
            <consortium name="The Broad Institute Genome Sequencing Center for Infectious Disease"/>
            <person name="Wu L."/>
            <person name="Ma J."/>
        </authorList>
    </citation>
    <scope>NUCLEOTIDE SEQUENCE [LARGE SCALE GENOMIC DNA]</scope>
    <source>
        <strain evidence="3">CGMCC 4.7304</strain>
    </source>
</reference>
<evidence type="ECO:0000313" key="3">
    <source>
        <dbReference type="Proteomes" id="UP001596083"/>
    </source>
</evidence>
<dbReference type="Proteomes" id="UP001596083">
    <property type="component" value="Unassembled WGS sequence"/>
</dbReference>
<dbReference type="Pfam" id="PF01381">
    <property type="entry name" value="HTH_3"/>
    <property type="match status" value="1"/>
</dbReference>
<protein>
    <submittedName>
        <fullName evidence="2">Helix-turn-helix domain-containing protein</fullName>
    </submittedName>
</protein>
<name>A0ABW0YW90_9ACTN</name>
<evidence type="ECO:0000313" key="2">
    <source>
        <dbReference type="EMBL" id="MFC5719708.1"/>
    </source>
</evidence>
<sequence length="112" mass="11997">MAWCIGADRGRKSDVTGARMARHATASLAGVLAERGISRKELADSMGVSPGRVSQILSGDENLTLRSLAAVADALDVRMEISFHEHPTVECQEFLDQVAADTLDAKLTPSHH</sequence>
<gene>
    <name evidence="2" type="ORF">ACFP1Z_05875</name>
</gene>
<dbReference type="SUPFAM" id="SSF47413">
    <property type="entry name" value="lambda repressor-like DNA-binding domains"/>
    <property type="match status" value="1"/>
</dbReference>
<evidence type="ECO:0000259" key="1">
    <source>
        <dbReference type="PROSITE" id="PS50943"/>
    </source>
</evidence>
<dbReference type="RefSeq" id="WP_390314812.1">
    <property type="nucleotide sequence ID" value="NZ_JBHSPB010000003.1"/>
</dbReference>
<dbReference type="CDD" id="cd00093">
    <property type="entry name" value="HTH_XRE"/>
    <property type="match status" value="1"/>
</dbReference>
<dbReference type="SMART" id="SM00530">
    <property type="entry name" value="HTH_XRE"/>
    <property type="match status" value="1"/>
</dbReference>
<comment type="caution">
    <text evidence="2">The sequence shown here is derived from an EMBL/GenBank/DDBJ whole genome shotgun (WGS) entry which is preliminary data.</text>
</comment>
<proteinExistence type="predicted"/>
<accession>A0ABW0YW90</accession>
<dbReference type="EMBL" id="JBHSPB010000003">
    <property type="protein sequence ID" value="MFC5719708.1"/>
    <property type="molecule type" value="Genomic_DNA"/>
</dbReference>
<organism evidence="2 3">
    <name type="scientific">Streptomyces gamaensis</name>
    <dbReference type="NCBI Taxonomy" id="1763542"/>
    <lineage>
        <taxon>Bacteria</taxon>
        <taxon>Bacillati</taxon>
        <taxon>Actinomycetota</taxon>
        <taxon>Actinomycetes</taxon>
        <taxon>Kitasatosporales</taxon>
        <taxon>Streptomycetaceae</taxon>
        <taxon>Streptomyces</taxon>
    </lineage>
</organism>
<dbReference type="InterPro" id="IPR001387">
    <property type="entry name" value="Cro/C1-type_HTH"/>
</dbReference>
<dbReference type="PROSITE" id="PS50943">
    <property type="entry name" value="HTH_CROC1"/>
    <property type="match status" value="1"/>
</dbReference>